<feature type="compositionally biased region" description="Gly residues" evidence="1">
    <location>
        <begin position="810"/>
        <end position="819"/>
    </location>
</feature>
<gene>
    <name evidence="4" type="primary">AFDN_2</name>
    <name evidence="4" type="ORF">FJT64_001182</name>
</gene>
<evidence type="ECO:0000313" key="4">
    <source>
        <dbReference type="EMBL" id="KAF0290737.1"/>
    </source>
</evidence>
<organism evidence="4 5">
    <name type="scientific">Amphibalanus amphitrite</name>
    <name type="common">Striped barnacle</name>
    <name type="synonym">Balanus amphitrite</name>
    <dbReference type="NCBI Taxonomy" id="1232801"/>
    <lineage>
        <taxon>Eukaryota</taxon>
        <taxon>Metazoa</taxon>
        <taxon>Ecdysozoa</taxon>
        <taxon>Arthropoda</taxon>
        <taxon>Crustacea</taxon>
        <taxon>Multicrustacea</taxon>
        <taxon>Cirripedia</taxon>
        <taxon>Thoracica</taxon>
        <taxon>Thoracicalcarea</taxon>
        <taxon>Balanomorpha</taxon>
        <taxon>Balanoidea</taxon>
        <taxon>Balanidae</taxon>
        <taxon>Amphibalaninae</taxon>
        <taxon>Amphibalanus</taxon>
    </lineage>
</organism>
<name>A0A6A4V384_AMPAM</name>
<feature type="compositionally biased region" description="Pro residues" evidence="1">
    <location>
        <begin position="719"/>
        <end position="730"/>
    </location>
</feature>
<feature type="domain" description="Dilute" evidence="3">
    <location>
        <begin position="160"/>
        <end position="404"/>
    </location>
</feature>
<dbReference type="GO" id="GO:0005912">
    <property type="term" value="C:adherens junction"/>
    <property type="evidence" value="ECO:0007669"/>
    <property type="project" value="TreeGrafter"/>
</dbReference>
<dbReference type="InterPro" id="IPR001478">
    <property type="entry name" value="PDZ"/>
</dbReference>
<dbReference type="PROSITE" id="PS51126">
    <property type="entry name" value="DILUTE"/>
    <property type="match status" value="1"/>
</dbReference>
<dbReference type="PROSITE" id="PS50106">
    <property type="entry name" value="PDZ"/>
    <property type="match status" value="1"/>
</dbReference>
<dbReference type="GO" id="GO:0050839">
    <property type="term" value="F:cell adhesion molecule binding"/>
    <property type="evidence" value="ECO:0007669"/>
    <property type="project" value="TreeGrafter"/>
</dbReference>
<evidence type="ECO:0000259" key="3">
    <source>
        <dbReference type="PROSITE" id="PS51126"/>
    </source>
</evidence>
<dbReference type="CDD" id="cd15471">
    <property type="entry name" value="Myo5p-like_CBD_afadin"/>
    <property type="match status" value="1"/>
</dbReference>
<dbReference type="FunFam" id="2.30.42.10:FF:000032">
    <property type="entry name" value="Afadin isoform A"/>
    <property type="match status" value="1"/>
</dbReference>
<dbReference type="Pfam" id="PF00595">
    <property type="entry name" value="PDZ"/>
    <property type="match status" value="1"/>
</dbReference>
<sequence length="1212" mass="131146">MLTGLRDLTTAEQRASLSRLLDDEWHRIVKYGLGISDTATMDEVTTAMERYLRSQRNVILDRREFYTRNQETDELFDESNNYASFRRGSDPILPAVLEFREETEDAFLRAVITRLDPSSLQFKLAPTYTLYMAARFRASTHYRSDLSPNERALRLTNVLAKVASMIRDVVQASDMRRGDANSLAFWMANASEYLHFLKQDRHVSAYSRDAQDILAESVQSAFWNLVDNVQSELGGSIGHFLEDRDDSDEEEGTTAEVLSTLGNTMALLRRCRVNAALTIQLFSQLFHYINMGVFNMLVMPGPVNYCSRMWGERLKRRLSRTELWADRQGLELAADCHLGRVVQAAHLLTAPKNNVDDLTGITSTCYKLNSLQLRAMLERYQPAADEPAKIPPQLIDNIVRIAESTSDELARQDGRPVRLEESRDLQLPFLLPEDGYSSDIVRGIPNGLTEFIAPLQHAGLARMSEQPTSWGYWTIYMTGQEHRPPQMRSPSAMSNRSMGARGPPGGGGGGPPPAEPEVQLIKLQKSNTGMGLSIVAAKGLGQEQAGIYVKSVVRGGAADLDGRLAAGDQLLEVDGHSLIGITQEQAAEYMMKTGPVVLLRVAKQAAVYHRLTALLSQPSPTMSRGSRRASERGGMPPTGRIQSAKSVPALSSDGGDRGGPMAGVSRGHQETYNPGFSLSASNASLAALPGPGAPAAAHARSRSVQNLHKPGGPAGGGPGPAPGPAPPPRPISVHAHYQQGQPGQMPGQMLGQMPGGPRSEMPRSVSEHEHLRYRHSSATYSNTGPGAFEPPRPAGPDRPYSEQLSPGLGPEPGGRGGPGPADRPPAHGGAPGNGLMYGERPPHGSAEGMTGAAGGAPLSSPYGERRPSGPEPMAQRRRSRTESFSDLPPPPPPASAAPAVRFEEPPPARPPPPQELYGEPLPPPPPPAQTHPLYGQPPQRPPPPAQQAGYDAGNPWTREEREKEMNNSRADSDVPPPPPSEQPPALPSSEQPERPPAPGAGSRTDEVRRRQAELEAAQQAEQGILREAQRRRQIEEDRQRRQMDEDRQRVAAATAAVARARAQPAAPPPPGRTVSFGAVTTAGELRPPAVPPKPEVAVASVVSTRRVQLNEPAGTPPPPLQPAGGGRHHDPDRFIDEARQMMAATSISPPEGPTSSSVDASATPGVIGAQEVYRDPRTRRLALMQDRQPEHSPVPEKLSFKEKMKMFAAETG</sequence>
<feature type="compositionally biased region" description="Low complexity" evidence="1">
    <location>
        <begin position="689"/>
        <end position="698"/>
    </location>
</feature>
<feature type="region of interest" description="Disordered" evidence="1">
    <location>
        <begin position="1108"/>
        <end position="1174"/>
    </location>
</feature>
<feature type="compositionally biased region" description="Polar residues" evidence="1">
    <location>
        <begin position="1143"/>
        <end position="1160"/>
    </location>
</feature>
<dbReference type="InterPro" id="IPR028842">
    <property type="entry name" value="Afadin"/>
</dbReference>
<feature type="compositionally biased region" description="Pro residues" evidence="1">
    <location>
        <begin position="907"/>
        <end position="929"/>
    </location>
</feature>
<protein>
    <submittedName>
        <fullName evidence="4">Afadin</fullName>
    </submittedName>
</protein>
<feature type="domain" description="PDZ" evidence="2">
    <location>
        <begin position="520"/>
        <end position="605"/>
    </location>
</feature>
<accession>A0A6A4V384</accession>
<feature type="compositionally biased region" description="Pro residues" evidence="1">
    <location>
        <begin position="974"/>
        <end position="986"/>
    </location>
</feature>
<feature type="region of interest" description="Disordered" evidence="1">
    <location>
        <begin position="617"/>
        <end position="676"/>
    </location>
</feature>
<feature type="compositionally biased region" description="Basic and acidic residues" evidence="1">
    <location>
        <begin position="957"/>
        <end position="972"/>
    </location>
</feature>
<dbReference type="OrthoDB" id="6260541at2759"/>
<feature type="compositionally biased region" description="Basic and acidic residues" evidence="1">
    <location>
        <begin position="1003"/>
        <end position="1013"/>
    </location>
</feature>
<evidence type="ECO:0000259" key="2">
    <source>
        <dbReference type="PROSITE" id="PS50106"/>
    </source>
</evidence>
<feature type="compositionally biased region" description="Basic and acidic residues" evidence="1">
    <location>
        <begin position="1127"/>
        <end position="1139"/>
    </location>
</feature>
<dbReference type="InterPro" id="IPR036034">
    <property type="entry name" value="PDZ_sf"/>
</dbReference>
<feature type="compositionally biased region" description="Basic and acidic residues" evidence="1">
    <location>
        <begin position="1027"/>
        <end position="1049"/>
    </location>
</feature>
<evidence type="ECO:0000313" key="5">
    <source>
        <dbReference type="Proteomes" id="UP000440578"/>
    </source>
</evidence>
<feature type="compositionally biased region" description="Low complexity" evidence="1">
    <location>
        <begin position="738"/>
        <end position="757"/>
    </location>
</feature>
<dbReference type="InterPro" id="IPR037977">
    <property type="entry name" value="CBD_Afadin"/>
</dbReference>
<dbReference type="Gene3D" id="2.30.42.10">
    <property type="match status" value="1"/>
</dbReference>
<dbReference type="SMART" id="SM01132">
    <property type="entry name" value="DIL"/>
    <property type="match status" value="1"/>
</dbReference>
<reference evidence="4 5" key="1">
    <citation type="submission" date="2019-07" db="EMBL/GenBank/DDBJ databases">
        <title>Draft genome assembly of a fouling barnacle, Amphibalanus amphitrite (Darwin, 1854): The first reference genome for Thecostraca.</title>
        <authorList>
            <person name="Kim W."/>
        </authorList>
    </citation>
    <scope>NUCLEOTIDE SEQUENCE [LARGE SCALE GENOMIC DNA]</scope>
    <source>
        <strain evidence="4">SNU_AA5</strain>
        <tissue evidence="4">Soma without cirri and trophi</tissue>
    </source>
</reference>
<dbReference type="GO" id="GO:0032880">
    <property type="term" value="P:regulation of protein localization"/>
    <property type="evidence" value="ECO:0007669"/>
    <property type="project" value="TreeGrafter"/>
</dbReference>
<dbReference type="Proteomes" id="UP000440578">
    <property type="component" value="Unassembled WGS sequence"/>
</dbReference>
<feature type="region of interest" description="Disordered" evidence="1">
    <location>
        <begin position="689"/>
        <end position="1076"/>
    </location>
</feature>
<keyword evidence="5" id="KW-1185">Reference proteome</keyword>
<comment type="caution">
    <text evidence="4">The sequence shown here is derived from an EMBL/GenBank/DDBJ whole genome shotgun (WGS) entry which is preliminary data.</text>
</comment>
<feature type="region of interest" description="Disordered" evidence="1">
    <location>
        <begin position="481"/>
        <end position="516"/>
    </location>
</feature>
<feature type="compositionally biased region" description="Polar residues" evidence="1">
    <location>
        <begin position="488"/>
        <end position="497"/>
    </location>
</feature>
<evidence type="ECO:0000256" key="1">
    <source>
        <dbReference type="SAM" id="MobiDB-lite"/>
    </source>
</evidence>
<dbReference type="SUPFAM" id="SSF50156">
    <property type="entry name" value="PDZ domain-like"/>
    <property type="match status" value="1"/>
</dbReference>
<proteinExistence type="predicted"/>
<dbReference type="CDD" id="cd06789">
    <property type="entry name" value="PDZ_AFDN-like"/>
    <property type="match status" value="1"/>
</dbReference>
<dbReference type="PANTHER" id="PTHR10398">
    <property type="entry name" value="AFADIN"/>
    <property type="match status" value="1"/>
</dbReference>
<dbReference type="PANTHER" id="PTHR10398:SF2">
    <property type="entry name" value="AFADIN"/>
    <property type="match status" value="1"/>
</dbReference>
<feature type="compositionally biased region" description="Low complexity" evidence="1">
    <location>
        <begin position="1050"/>
        <end position="1064"/>
    </location>
</feature>
<dbReference type="EMBL" id="VIIS01001931">
    <property type="protein sequence ID" value="KAF0290737.1"/>
    <property type="molecule type" value="Genomic_DNA"/>
</dbReference>
<dbReference type="InterPro" id="IPR002710">
    <property type="entry name" value="Dilute_dom"/>
</dbReference>
<dbReference type="Pfam" id="PF01843">
    <property type="entry name" value="DIL"/>
    <property type="match status" value="1"/>
</dbReference>
<dbReference type="AlphaFoldDB" id="A0A6A4V384"/>
<dbReference type="SMART" id="SM00228">
    <property type="entry name" value="PDZ"/>
    <property type="match status" value="1"/>
</dbReference>